<comment type="caution">
    <text evidence="5">The sequence shown here is derived from an EMBL/GenBank/DDBJ whole genome shotgun (WGS) entry which is preliminary data.</text>
</comment>
<protein>
    <submittedName>
        <fullName evidence="5">Uncharacterized protein</fullName>
    </submittedName>
</protein>
<dbReference type="VEuPathDB" id="TriTrypDB:C4B63_32g254"/>
<evidence type="ECO:0000256" key="2">
    <source>
        <dbReference type="ARBA" id="ARBA00022602"/>
    </source>
</evidence>
<gene>
    <name evidence="5" type="ORF">C4B63_32g254</name>
</gene>
<dbReference type="VEuPathDB" id="TriTrypDB:TcBrA4_0010640"/>
<dbReference type="VEuPathDB" id="TriTrypDB:BCY84_05046"/>
<dbReference type="VEuPathDB" id="TriTrypDB:C3747_11g77"/>
<evidence type="ECO:0000313" key="6">
    <source>
        <dbReference type="Proteomes" id="UP000246121"/>
    </source>
</evidence>
<reference evidence="5 6" key="1">
    <citation type="journal article" date="2018" name="Microb. Genom.">
        <title>Expanding an expanded genome: long-read sequencing of Trypanosoma cruzi.</title>
        <authorList>
            <person name="Berna L."/>
            <person name="Rodriguez M."/>
            <person name="Chiribao M.L."/>
            <person name="Parodi-Talice A."/>
            <person name="Pita S."/>
            <person name="Rijo G."/>
            <person name="Alvarez-Valin F."/>
            <person name="Robello C."/>
        </authorList>
    </citation>
    <scope>NUCLEOTIDE SEQUENCE [LARGE SCALE GENOMIC DNA]</scope>
    <source>
        <strain evidence="5 6">Dm28c</strain>
    </source>
</reference>
<dbReference type="VEuPathDB" id="TriTrypDB:TcCL_ESM02878"/>
<evidence type="ECO:0000256" key="1">
    <source>
        <dbReference type="ARBA" id="ARBA00006734"/>
    </source>
</evidence>
<dbReference type="PANTHER" id="PTHR11129:SF3">
    <property type="entry name" value="PROTEIN PRENYLTRANSFERASE ALPHA SUBUNIT REPEAT-CONTAINING PROTEIN 1"/>
    <property type="match status" value="1"/>
</dbReference>
<accession>A0A2V2VAL8</accession>
<sequence>MQYSDVLTEVAERLQAALKVAAQQLHSGRPVECSLALLSSVALEEMSLRWGTIDVLDDHEGHFELVVGLDDKMLTASFVGLLRRMQEPHEPHTDGEKSAPPIIGPLVKRLSQEYVVPVLLLLVPAHTGLWSERRRWLKTTVVAHDVMEGKGEIFLPLLLLQELLLTSLLVSCHHKVQEVWVHRWWVEQQMLKLGGMDLEAFHIHDRSVLFNAADKHPMNYSAWNHRRQVFVFQFQQKGSKESVKRAFLLQELDAVVHFFEKHNGDTSAVAYLTFLLEQATVKRGADFDKHNSVALHVWGRLLAVTTQELRRHYDKGHEAVWMLRLALMRWALCERPRCGWTLQDELDFVSTYASVVTMSGEDEDEGNMELDVTWVDISGAYWWTSYHAVRYGLQLLRMLRM</sequence>
<comment type="similarity">
    <text evidence="1">Belongs to the protein prenyltransferase subunit alpha family.</text>
</comment>
<dbReference type="VEuPathDB" id="TriTrypDB:TcCLB.503885.80"/>
<dbReference type="GO" id="GO:0005737">
    <property type="term" value="C:cytoplasm"/>
    <property type="evidence" value="ECO:0007669"/>
    <property type="project" value="TreeGrafter"/>
</dbReference>
<name>A0A2V2VAL8_TRYCR</name>
<dbReference type="GO" id="GO:0008318">
    <property type="term" value="F:protein prenyltransferase activity"/>
    <property type="evidence" value="ECO:0007669"/>
    <property type="project" value="InterPro"/>
</dbReference>
<dbReference type="VEuPathDB" id="TriTrypDB:TcCLB.511903.280"/>
<dbReference type="InterPro" id="IPR002088">
    <property type="entry name" value="Prenyl_trans_a"/>
</dbReference>
<dbReference type="Pfam" id="PF01239">
    <property type="entry name" value="PPTA"/>
    <property type="match status" value="1"/>
</dbReference>
<dbReference type="Gene3D" id="1.25.40.120">
    <property type="entry name" value="Protein prenylyltransferase"/>
    <property type="match status" value="2"/>
</dbReference>
<keyword evidence="2" id="KW-0637">Prenyltransferase</keyword>
<dbReference type="VEuPathDB" id="TriTrypDB:TcYC6_0083550"/>
<dbReference type="VEuPathDB" id="TriTrypDB:TcG_05544"/>
<dbReference type="PANTHER" id="PTHR11129">
    <property type="entry name" value="PROTEIN FARNESYLTRANSFERASE ALPHA SUBUNIT/RAB GERANYLGERANYL TRANSFERASE ALPHA SUBUNIT"/>
    <property type="match status" value="1"/>
</dbReference>
<evidence type="ECO:0000313" key="5">
    <source>
        <dbReference type="EMBL" id="PWU93284.1"/>
    </source>
</evidence>
<dbReference type="AlphaFoldDB" id="A0A2V2VAL8"/>
<dbReference type="Proteomes" id="UP000246121">
    <property type="component" value="Unassembled WGS sequence"/>
</dbReference>
<evidence type="ECO:0000256" key="3">
    <source>
        <dbReference type="ARBA" id="ARBA00022679"/>
    </source>
</evidence>
<keyword evidence="4" id="KW-0677">Repeat</keyword>
<dbReference type="SUPFAM" id="SSF48439">
    <property type="entry name" value="Protein prenylyltransferase"/>
    <property type="match status" value="1"/>
</dbReference>
<organism evidence="5 6">
    <name type="scientific">Trypanosoma cruzi</name>
    <dbReference type="NCBI Taxonomy" id="5693"/>
    <lineage>
        <taxon>Eukaryota</taxon>
        <taxon>Discoba</taxon>
        <taxon>Euglenozoa</taxon>
        <taxon>Kinetoplastea</taxon>
        <taxon>Metakinetoplastina</taxon>
        <taxon>Trypanosomatida</taxon>
        <taxon>Trypanosomatidae</taxon>
        <taxon>Trypanosoma</taxon>
        <taxon>Schizotrypanum</taxon>
    </lineage>
</organism>
<dbReference type="VEuPathDB" id="TriTrypDB:Tc_MARK_175"/>
<keyword evidence="3" id="KW-0808">Transferase</keyword>
<proteinExistence type="inferred from homology"/>
<dbReference type="VEuPathDB" id="TriTrypDB:TCSYLVIO_001313"/>
<evidence type="ECO:0000256" key="4">
    <source>
        <dbReference type="ARBA" id="ARBA00022737"/>
    </source>
</evidence>
<dbReference type="EMBL" id="PRFA01000032">
    <property type="protein sequence ID" value="PWU93284.1"/>
    <property type="molecule type" value="Genomic_DNA"/>
</dbReference>
<dbReference type="VEuPathDB" id="TriTrypDB:ECC02_004154"/>